<dbReference type="STRING" id="411467.BACCAP_02472"/>
<evidence type="ECO:0000256" key="1">
    <source>
        <dbReference type="SAM" id="Phobius"/>
    </source>
</evidence>
<feature type="transmembrane region" description="Helical" evidence="1">
    <location>
        <begin position="374"/>
        <end position="393"/>
    </location>
</feature>
<organism evidence="2 3">
    <name type="scientific">Pseudoflavonifractor capillosus ATCC 29799</name>
    <dbReference type="NCBI Taxonomy" id="411467"/>
    <lineage>
        <taxon>Bacteria</taxon>
        <taxon>Bacillati</taxon>
        <taxon>Bacillota</taxon>
        <taxon>Clostridia</taxon>
        <taxon>Eubacteriales</taxon>
        <taxon>Oscillospiraceae</taxon>
        <taxon>Pseudoflavonifractor</taxon>
    </lineage>
</organism>
<keyword evidence="1" id="KW-1133">Transmembrane helix</keyword>
<dbReference type="EMBL" id="AAXG02000015">
    <property type="protein sequence ID" value="EDM99736.1"/>
    <property type="molecule type" value="Genomic_DNA"/>
</dbReference>
<dbReference type="Proteomes" id="UP000003639">
    <property type="component" value="Unassembled WGS sequence"/>
</dbReference>
<accession>A6NW79</accession>
<reference evidence="2 3" key="1">
    <citation type="submission" date="2007-04" db="EMBL/GenBank/DDBJ databases">
        <authorList>
            <person name="Fulton L."/>
            <person name="Clifton S."/>
            <person name="Fulton B."/>
            <person name="Xu J."/>
            <person name="Minx P."/>
            <person name="Pepin K.H."/>
            <person name="Johnson M."/>
            <person name="Thiruvilangam P."/>
            <person name="Bhonagiri V."/>
            <person name="Nash W.E."/>
            <person name="Mardis E.R."/>
            <person name="Wilson R.K."/>
        </authorList>
    </citation>
    <scope>NUCLEOTIDE SEQUENCE [LARGE SCALE GENOMIC DNA]</scope>
    <source>
        <strain evidence="2 3">ATCC 29799</strain>
    </source>
</reference>
<name>A6NW79_9FIRM</name>
<sequence length="401" mass="46536">MQSLLEKHHLSFVATDEIIASVDGKMEVKAQYDYVHQATTFSFKPKDSAEKENDASDSLKDSGFYINLRHAQSVLVDERYFKIKFTFWIEPFLVWINGQMYQIDAGAFMMNSVLFVVFEVINYKTGEPLTKDEVEGKAGNYNLLSVEKYQFFNEEKPVEAGIKISEIIYENISEFFWELTNKSYRSQESSFVHDTLVFSNNIESIADYFCKLISTKAPVEPIKDISTVEIYKYYPQAGCSVICDFDYNNFNTVLYPAIILEALKLYIHVFQNSNLEHETDLRRSVRNDIYLQNLFCSPNLPIETHNLLNYIKESEPYKKHAEALHLKISYLTAQNELKKSRNSTILNVLLYIISLLSAIGTLDVIEEHFGVPFKYSFIIVVALFILGLFWGIIEYRNHRKL</sequence>
<gene>
    <name evidence="2" type="ORF">BACCAP_02472</name>
</gene>
<protein>
    <submittedName>
        <fullName evidence="2">Uncharacterized protein</fullName>
    </submittedName>
</protein>
<feature type="transmembrane region" description="Helical" evidence="1">
    <location>
        <begin position="344"/>
        <end position="362"/>
    </location>
</feature>
<evidence type="ECO:0000313" key="3">
    <source>
        <dbReference type="Proteomes" id="UP000003639"/>
    </source>
</evidence>
<proteinExistence type="predicted"/>
<keyword evidence="1" id="KW-0812">Transmembrane</keyword>
<evidence type="ECO:0000313" key="2">
    <source>
        <dbReference type="EMBL" id="EDM99736.1"/>
    </source>
</evidence>
<dbReference type="AlphaFoldDB" id="A6NW79"/>
<keyword evidence="1" id="KW-0472">Membrane</keyword>
<comment type="caution">
    <text evidence="2">The sequence shown here is derived from an EMBL/GenBank/DDBJ whole genome shotgun (WGS) entry which is preliminary data.</text>
</comment>
<reference evidence="2 3" key="2">
    <citation type="submission" date="2007-06" db="EMBL/GenBank/DDBJ databases">
        <title>Draft genome sequence of Pseudoflavonifractor capillosus ATCC 29799.</title>
        <authorList>
            <person name="Sudarsanam P."/>
            <person name="Ley R."/>
            <person name="Guruge J."/>
            <person name="Turnbaugh P.J."/>
            <person name="Mahowald M."/>
            <person name="Liep D."/>
            <person name="Gordon J."/>
        </authorList>
    </citation>
    <scope>NUCLEOTIDE SEQUENCE [LARGE SCALE GENOMIC DNA]</scope>
    <source>
        <strain evidence="2 3">ATCC 29799</strain>
    </source>
</reference>
<keyword evidence="3" id="KW-1185">Reference proteome</keyword>